<dbReference type="GO" id="GO:0005777">
    <property type="term" value="C:peroxisome"/>
    <property type="evidence" value="ECO:0007669"/>
    <property type="project" value="UniProtKB-SubCell"/>
</dbReference>
<keyword evidence="4 10" id="KW-0285">Flavoprotein</keyword>
<dbReference type="GO" id="GO:0008609">
    <property type="term" value="F:alkylglycerone-phosphate synthase activity"/>
    <property type="evidence" value="ECO:0007669"/>
    <property type="project" value="UniProtKB-EC"/>
</dbReference>
<dbReference type="InterPro" id="IPR036318">
    <property type="entry name" value="FAD-bd_PCMH-like_sf"/>
</dbReference>
<comment type="catalytic activity">
    <reaction evidence="10">
        <text>a long chain fatty alcohol + a 1-acylglycerone 3-phosphate = a 1-O-alkylglycerone 3-phosphate + a long-chain fatty acid + H(+)</text>
        <dbReference type="Rhea" id="RHEA:36171"/>
        <dbReference type="ChEBI" id="CHEBI:15378"/>
        <dbReference type="ChEBI" id="CHEBI:17135"/>
        <dbReference type="ChEBI" id="CHEBI:57534"/>
        <dbReference type="ChEBI" id="CHEBI:57560"/>
        <dbReference type="ChEBI" id="CHEBI:73315"/>
        <dbReference type="EC" id="2.5.1.26"/>
    </reaction>
</comment>
<dbReference type="Gene3D" id="3.30.465.10">
    <property type="match status" value="1"/>
</dbReference>
<evidence type="ECO:0000256" key="4">
    <source>
        <dbReference type="ARBA" id="ARBA00022630"/>
    </source>
</evidence>
<comment type="function">
    <text evidence="10">Catalyzes the exchange of an acyl for a long-chain alkyl group and the formation of the ether bond in the biosynthesis of ether phospholipids.</text>
</comment>
<evidence type="ECO:0000256" key="6">
    <source>
        <dbReference type="PIRSR" id="PIRSR625650-1"/>
    </source>
</evidence>
<keyword evidence="5 8" id="KW-0274">FAD</keyword>
<sequence>MGPVPLAGDMTLSHSALKGDYRRSKDSSPFNRAMVRFSPHFSFAYFALYSVMAQIQEHNVPSSYRDNILKWNGWGYEDSYFQLNKKGQVTLSGARYDMSGQVLPLLRPWFEENLGVDMSYKTPAQPRSQVKIPEPINNQEFIDHLRNLGISFSNKSQHRLVRSHGHTMHDMSMLRYGGPQRIPDLVVWPKSEEEVVMITQAACKFDVVIIPIGGGTSVSNALECPEDETRSIVSLDMALMDRILWLDDTNLLCRAQAGIVGQSFERQLNAKGFTCGHEPDSIEFSTLGGWVSTRASGMKKNKYGNIEDLLVHVNVVTPKGLIQRQCQVPRISAGPDLHQVILGSEGTLGVITEVTVKIFPLPEVKKFGSIVFPSFKHGVDFFREVAKQRCQPASLRLVDNEQFIMGQSMKLEQNSYWKQLASYCSKLYITKWKGFEINQMVAATCVFEGGQDQVDAEERRLYAIAEQFHGVIGGEENGQYGYRLTFAIAYLRDLGMEYGIMGESFETSVPWDKVINLCRNVKQLIRREAESAGVKYPVLASCRVTQVYDSGACVYFYFGFNSRGLSNALGVYDRIESAARDEIIACGGSISHHHGIGKLRKKWVPSTVGEVGISVLKSIKHELDPQNIFANGNLIDFNRSRL</sequence>
<evidence type="ECO:0000256" key="1">
    <source>
        <dbReference type="ARBA" id="ARBA00004670"/>
    </source>
</evidence>
<dbReference type="SUPFAM" id="SSF55103">
    <property type="entry name" value="FAD-linked oxidases, C-terminal domain"/>
    <property type="match status" value="1"/>
</dbReference>
<protein>
    <recommendedName>
        <fullName evidence="3 10">Alkylglycerone-phosphate synthase</fullName>
        <shortName evidence="10">Alkyl-DHAP synthase</shortName>
        <ecNumber evidence="3 10">2.5.1.26</ecNumber>
    </recommendedName>
</protein>
<feature type="binding site" evidence="8">
    <location>
        <begin position="345"/>
        <end position="351"/>
    </location>
    <ligand>
        <name>FAD</name>
        <dbReference type="ChEBI" id="CHEBI:57692"/>
    </ligand>
</feature>
<dbReference type="Gene3D" id="3.30.43.10">
    <property type="entry name" value="Uridine Diphospho-n-acetylenolpyruvylglucosamine Reductase, domain 2"/>
    <property type="match status" value="1"/>
</dbReference>
<feature type="binding site" evidence="7">
    <location>
        <position position="492"/>
    </location>
    <ligand>
        <name>substrate</name>
    </ligand>
</feature>
<feature type="site" description="Important for enzyme activity" evidence="9">
    <location>
        <position position="396"/>
    </location>
</feature>
<dbReference type="GO" id="GO:0071949">
    <property type="term" value="F:FAD binding"/>
    <property type="evidence" value="ECO:0007669"/>
    <property type="project" value="InterPro"/>
</dbReference>
<evidence type="ECO:0000313" key="13">
    <source>
        <dbReference type="WBParaSite" id="L893_g8609.t1"/>
    </source>
</evidence>
<feature type="binding site" evidence="8">
    <location>
        <begin position="280"/>
        <end position="286"/>
    </location>
    <ligand>
        <name>FAD</name>
        <dbReference type="ChEBI" id="CHEBI:57692"/>
    </ligand>
</feature>
<evidence type="ECO:0000256" key="10">
    <source>
        <dbReference type="RuleBase" id="RU363113"/>
    </source>
</evidence>
<dbReference type="InterPro" id="IPR016164">
    <property type="entry name" value="FAD-linked_Oxase-like_C"/>
</dbReference>
<dbReference type="SUPFAM" id="SSF56176">
    <property type="entry name" value="FAD-binding/transporter-associated domain-like"/>
    <property type="match status" value="1"/>
</dbReference>
<dbReference type="InterPro" id="IPR016171">
    <property type="entry name" value="Vanillyl_alc_oxidase_C-sub2"/>
</dbReference>
<feature type="binding site" evidence="8">
    <location>
        <begin position="293"/>
        <end position="296"/>
    </location>
    <ligand>
        <name>FAD</name>
        <dbReference type="ChEBI" id="CHEBI:57692"/>
    </ligand>
</feature>
<evidence type="ECO:0000256" key="5">
    <source>
        <dbReference type="ARBA" id="ARBA00022827"/>
    </source>
</evidence>
<comment type="subunit">
    <text evidence="10">Homodimer.</text>
</comment>
<feature type="domain" description="FAD-binding PCMH-type" evidence="11">
    <location>
        <begin position="179"/>
        <end position="361"/>
    </location>
</feature>
<feature type="binding site" evidence="8">
    <location>
        <begin position="211"/>
        <end position="217"/>
    </location>
    <ligand>
        <name>FAD</name>
        <dbReference type="ChEBI" id="CHEBI:57692"/>
    </ligand>
</feature>
<dbReference type="PROSITE" id="PS51387">
    <property type="entry name" value="FAD_PCMH"/>
    <property type="match status" value="1"/>
</dbReference>
<dbReference type="Gene3D" id="3.30.160.650">
    <property type="match status" value="1"/>
</dbReference>
<dbReference type="GO" id="GO:0008611">
    <property type="term" value="P:ether lipid biosynthetic process"/>
    <property type="evidence" value="ECO:0007669"/>
    <property type="project" value="UniProtKB-UniPathway"/>
</dbReference>
<comment type="cofactor">
    <cofactor evidence="8 10">
        <name>FAD</name>
        <dbReference type="ChEBI" id="CHEBI:57692"/>
    </cofactor>
</comment>
<evidence type="ECO:0000313" key="12">
    <source>
        <dbReference type="Proteomes" id="UP000095287"/>
    </source>
</evidence>
<feature type="active site" description="Proton donor/acceptor" evidence="6">
    <location>
        <position position="555"/>
    </location>
</feature>
<keyword evidence="12" id="KW-1185">Reference proteome</keyword>
<organism evidence="12 13">
    <name type="scientific">Steinernema glaseri</name>
    <dbReference type="NCBI Taxonomy" id="37863"/>
    <lineage>
        <taxon>Eukaryota</taxon>
        <taxon>Metazoa</taxon>
        <taxon>Ecdysozoa</taxon>
        <taxon>Nematoda</taxon>
        <taxon>Chromadorea</taxon>
        <taxon>Rhabditida</taxon>
        <taxon>Tylenchina</taxon>
        <taxon>Panagrolaimomorpha</taxon>
        <taxon>Strongyloidoidea</taxon>
        <taxon>Steinernematidae</taxon>
        <taxon>Steinernema</taxon>
    </lineage>
</organism>
<reference evidence="13" key="1">
    <citation type="submission" date="2016-11" db="UniProtKB">
        <authorList>
            <consortium name="WormBaseParasite"/>
        </authorList>
    </citation>
    <scope>IDENTIFICATION</scope>
</reference>
<dbReference type="InterPro" id="IPR006094">
    <property type="entry name" value="Oxid_FAD_bind_N"/>
</dbReference>
<dbReference type="WBParaSite" id="L893_g8609.t1">
    <property type="protein sequence ID" value="L893_g8609.t1"/>
    <property type="gene ID" value="L893_g8609"/>
</dbReference>
<comment type="subcellular location">
    <subcellularLocation>
        <location evidence="10">Peroxisome</location>
    </subcellularLocation>
</comment>
<evidence type="ECO:0000259" key="11">
    <source>
        <dbReference type="PROSITE" id="PS51387"/>
    </source>
</evidence>
<comment type="similarity">
    <text evidence="2 10">Belongs to the FAD-binding oxidoreductase/transferase type 4 family.</text>
</comment>
<dbReference type="PANTHER" id="PTHR46568">
    <property type="entry name" value="ALKYLDIHYDROXYACETONEPHOSPHATE SYNTHASE, PEROXISOMAL"/>
    <property type="match status" value="1"/>
</dbReference>
<dbReference type="Gene3D" id="3.30.70.3450">
    <property type="match status" value="1"/>
</dbReference>
<comment type="pathway">
    <text evidence="1 10">Glycerolipid metabolism; ether lipid biosynthesis.</text>
</comment>
<keyword evidence="10" id="KW-0576">Peroxisome</keyword>
<proteinExistence type="inferred from homology"/>
<dbReference type="InterPro" id="IPR016169">
    <property type="entry name" value="FAD-bd_PCMH_sub2"/>
</dbReference>
<dbReference type="AlphaFoldDB" id="A0A1I8AR67"/>
<dbReference type="UniPathway" id="UPA00781"/>
<dbReference type="Gene3D" id="3.30.300.330">
    <property type="match status" value="1"/>
</dbReference>
<evidence type="ECO:0000256" key="9">
    <source>
        <dbReference type="PIRSR" id="PIRSR625650-4"/>
    </source>
</evidence>
<dbReference type="Pfam" id="PF02913">
    <property type="entry name" value="FAD-oxidase_C"/>
    <property type="match status" value="1"/>
</dbReference>
<keyword evidence="10" id="KW-0444">Lipid biosynthesis</keyword>
<evidence type="ECO:0000256" key="7">
    <source>
        <dbReference type="PIRSR" id="PIRSR625650-2"/>
    </source>
</evidence>
<dbReference type="PANTHER" id="PTHR46568:SF1">
    <property type="entry name" value="ALKYLDIHYDROXYACETONEPHOSPHATE SYNTHASE, PEROXISOMAL"/>
    <property type="match status" value="1"/>
</dbReference>
<dbReference type="InterPro" id="IPR016166">
    <property type="entry name" value="FAD-bd_PCMH"/>
</dbReference>
<dbReference type="EC" id="2.5.1.26" evidence="3 10"/>
<dbReference type="InterPro" id="IPR016167">
    <property type="entry name" value="FAD-bd_PCMH_sub1"/>
</dbReference>
<dbReference type="InterPro" id="IPR004113">
    <property type="entry name" value="FAD-bd_oxidored_4_C"/>
</dbReference>
<evidence type="ECO:0000256" key="8">
    <source>
        <dbReference type="PIRSR" id="PIRSR625650-3"/>
    </source>
</evidence>
<dbReference type="Pfam" id="PF01565">
    <property type="entry name" value="FAD_binding_4"/>
    <property type="match status" value="1"/>
</dbReference>
<dbReference type="Gene3D" id="1.10.45.10">
    <property type="entry name" value="Vanillyl-alcohol Oxidase, Chain A, domain 4"/>
    <property type="match status" value="1"/>
</dbReference>
<name>A0A1I8AR67_9BILA</name>
<accession>A0A1I8AR67</accession>
<evidence type="ECO:0000256" key="3">
    <source>
        <dbReference type="ARBA" id="ARBA00012385"/>
    </source>
</evidence>
<evidence type="ECO:0000256" key="2">
    <source>
        <dbReference type="ARBA" id="ARBA00008000"/>
    </source>
</evidence>
<keyword evidence="10" id="KW-0443">Lipid metabolism</keyword>
<dbReference type="InterPro" id="IPR025650">
    <property type="entry name" value="Alkyl-DHAP_Synthase"/>
</dbReference>
<dbReference type="Proteomes" id="UP000095287">
    <property type="component" value="Unplaced"/>
</dbReference>
<keyword evidence="10" id="KW-0808">Transferase</keyword>